<proteinExistence type="predicted"/>
<evidence type="ECO:0000256" key="1">
    <source>
        <dbReference type="ARBA" id="ARBA00022801"/>
    </source>
</evidence>
<dbReference type="Gene3D" id="3.90.70.130">
    <property type="match status" value="1"/>
</dbReference>
<reference evidence="4" key="1">
    <citation type="journal article" date="2020" name="Stud. Mycol.">
        <title>101 Dothideomycetes genomes: a test case for predicting lifestyles and emergence of pathogens.</title>
        <authorList>
            <person name="Haridas S."/>
            <person name="Albert R."/>
            <person name="Binder M."/>
            <person name="Bloem J."/>
            <person name="Labutti K."/>
            <person name="Salamov A."/>
            <person name="Andreopoulos B."/>
            <person name="Baker S."/>
            <person name="Barry K."/>
            <person name="Bills G."/>
            <person name="Bluhm B."/>
            <person name="Cannon C."/>
            <person name="Castanera R."/>
            <person name="Culley D."/>
            <person name="Daum C."/>
            <person name="Ezra D."/>
            <person name="Gonzalez J."/>
            <person name="Henrissat B."/>
            <person name="Kuo A."/>
            <person name="Liang C."/>
            <person name="Lipzen A."/>
            <person name="Lutzoni F."/>
            <person name="Magnuson J."/>
            <person name="Mondo S."/>
            <person name="Nolan M."/>
            <person name="Ohm R."/>
            <person name="Pangilinan J."/>
            <person name="Park H.-J."/>
            <person name="Ramirez L."/>
            <person name="Alfaro M."/>
            <person name="Sun H."/>
            <person name="Tritt A."/>
            <person name="Yoshinaga Y."/>
            <person name="Zwiers L.-H."/>
            <person name="Turgeon B."/>
            <person name="Goodwin S."/>
            <person name="Spatafora J."/>
            <person name="Crous P."/>
            <person name="Grigoriev I."/>
        </authorList>
    </citation>
    <scope>NUCLEOTIDE SEQUENCE</scope>
    <source>
        <strain evidence="4">CBS 161.51</strain>
    </source>
</reference>
<sequence>MTKIALLECPMCDFTVLPSDDYVLQLHFEQVHTTDSPFVIEDDPESLPPSLPPRPPTSSTDDHVKDTPSSDEEESTVECPEPNCGELILLSHFNDHLEYHTAETLSFDETTGKYHSHHSSAIMQELAPTHNLSTRPDGLKGKERHMRKTKKLPHRDRSDSNSSEKSTIGRSILSFSPFPSLDKTVKPPLKSARLGKPELGPYAWEARMPTWLHAQLEAGPKITAVNRIGRDGRLIKHEQVQNETPGIIPILAQLSALDRAVKEAYYCHPSTIHVGKTPKEGSFCGYRNIQMLLSYIQGARAQGYEAFPGRTPGILNIQERIENAWDKGINHVSRIQTGGIRNTRKYIGTPEAQAFFLESEINCAVEQFCDNKERGIKAHDLLLAAMERYFARAAVSDGSNVYKTLLPPVYLQQHGHSITIIGFERHRDGSCNLIVFDPSYSTSPAMHMLVGRKNIRTARTEVLAAYRRDARRLKNHAAFEILMLMATPPLFPAWDVLRQFPDCRFIYAFFRAHTLGYDVYPEEYFLRNFPWQQYGGLWSCDEARFARAEPLHALTISSLRRITSEGSSSNGSSPTSPSSLFANSLHHVTPTLPHLTDVGRRYPGFPTALSKRSVSPISMDGMGLIDSVLSGNNGGSVREALRAPSTSFLPAMNPSYNTPMRQALRAPSCNSVQSASPPTTGPQRCISPRAAMLRTMHSRPGPPGLEFHPTTRNISNACTPASPPPPLSSVFPKPSSPNVQQQPTPTIHIANGVQSEATSPIDPSGIILLYTSNRSAVSGLLGVTPLSEAQVAEYRFWRPCSRRVCAFGCGGANAGEAAAAKRLFRDVSEVEDKDECAAHGQTCASARFGCDGQSDHATVAEACEAEEAKSSTWAGRRLVTNWGQFLRGCEREGIAQY</sequence>
<accession>A0A6A5SPS7</accession>
<evidence type="ECO:0000259" key="3">
    <source>
        <dbReference type="Pfam" id="PF07910"/>
    </source>
</evidence>
<dbReference type="EMBL" id="ML976039">
    <property type="protein sequence ID" value="KAF1942083.1"/>
    <property type="molecule type" value="Genomic_DNA"/>
</dbReference>
<dbReference type="InterPro" id="IPR012462">
    <property type="entry name" value="UFSP1/2_DUB_cat"/>
</dbReference>
<name>A0A6A5SPS7_9PLEO</name>
<feature type="domain" description="UFSP1/2/DUB catalytic" evidence="3">
    <location>
        <begin position="262"/>
        <end position="482"/>
    </location>
</feature>
<feature type="compositionally biased region" description="Basic residues" evidence="2">
    <location>
        <begin position="142"/>
        <end position="154"/>
    </location>
</feature>
<feature type="region of interest" description="Disordered" evidence="2">
    <location>
        <begin position="124"/>
        <end position="168"/>
    </location>
</feature>
<protein>
    <submittedName>
        <fullName evidence="4">DUF1671-domain-containing protein</fullName>
    </submittedName>
</protein>
<feature type="region of interest" description="Disordered" evidence="2">
    <location>
        <begin position="38"/>
        <end position="80"/>
    </location>
</feature>
<dbReference type="GO" id="GO:0016787">
    <property type="term" value="F:hydrolase activity"/>
    <property type="evidence" value="ECO:0007669"/>
    <property type="project" value="UniProtKB-KW"/>
</dbReference>
<keyword evidence="1" id="KW-0378">Hydrolase</keyword>
<gene>
    <name evidence="4" type="ORF">EJ02DRAFT_466073</name>
</gene>
<feature type="compositionally biased region" description="Pro residues" evidence="2">
    <location>
        <begin position="46"/>
        <end position="56"/>
    </location>
</feature>
<keyword evidence="5" id="KW-1185">Reference proteome</keyword>
<dbReference type="AlphaFoldDB" id="A0A6A5SPS7"/>
<evidence type="ECO:0000313" key="5">
    <source>
        <dbReference type="Proteomes" id="UP000800038"/>
    </source>
</evidence>
<organism evidence="4 5">
    <name type="scientific">Clathrospora elynae</name>
    <dbReference type="NCBI Taxonomy" id="706981"/>
    <lineage>
        <taxon>Eukaryota</taxon>
        <taxon>Fungi</taxon>
        <taxon>Dikarya</taxon>
        <taxon>Ascomycota</taxon>
        <taxon>Pezizomycotina</taxon>
        <taxon>Dothideomycetes</taxon>
        <taxon>Pleosporomycetidae</taxon>
        <taxon>Pleosporales</taxon>
        <taxon>Diademaceae</taxon>
        <taxon>Clathrospora</taxon>
    </lineage>
</organism>
<evidence type="ECO:0000256" key="2">
    <source>
        <dbReference type="SAM" id="MobiDB-lite"/>
    </source>
</evidence>
<dbReference type="Proteomes" id="UP000800038">
    <property type="component" value="Unassembled WGS sequence"/>
</dbReference>
<dbReference type="OrthoDB" id="288987at2759"/>
<evidence type="ECO:0000313" key="4">
    <source>
        <dbReference type="EMBL" id="KAF1942083.1"/>
    </source>
</evidence>
<dbReference type="Pfam" id="PF07910">
    <property type="entry name" value="Peptidase_C78"/>
    <property type="match status" value="1"/>
</dbReference>